<feature type="compositionally biased region" description="Low complexity" evidence="1">
    <location>
        <begin position="89"/>
        <end position="100"/>
    </location>
</feature>
<protein>
    <submittedName>
        <fullName evidence="2">Uncharacterized protein</fullName>
    </submittedName>
</protein>
<keyword evidence="3" id="KW-1185">Reference proteome</keyword>
<dbReference type="OrthoDB" id="428854at2759"/>
<evidence type="ECO:0000313" key="3">
    <source>
        <dbReference type="Proteomes" id="UP000250140"/>
    </source>
</evidence>
<accession>A0A8E2JRV7</accession>
<sequence length="395" mass="42195">MSGNPFRISLHQQQQPAINPTSTLPTPNAPSGRADAPEQPIDTVSPSPTPLRTKRTVRIESPASSPPQPGFPDPEHVLLQRLSRGGHIGSLPPASPTSSSDSDEESLGDPFGRDADGDRDGNENDELVRNTRTNSAMGERASGSRSTTVPANPFQKTLATMEPSVKTATLHREALSDRPAPERLGPGPKRASLDVDAFKRLLLTGSPNPSGSGTSSQPVPQNSISGAILESSSSTDTSSISRQSIFEPIQETHAESPRTSYETTGGSDDEAASLMAESRKAEKKIPPPPKHRHGKFVTSRTPQTVSFADFSPSFAVTSQHPSSPGASTSPRHNRTNSDLNKPLPPPPVASSPPSEPQERIQKEPILQQSPIEYRSNDTARSDPQQPRTDREATPP</sequence>
<feature type="compositionally biased region" description="Low complexity" evidence="1">
    <location>
        <begin position="223"/>
        <end position="245"/>
    </location>
</feature>
<evidence type="ECO:0000313" key="2">
    <source>
        <dbReference type="EMBL" id="OCL07340.1"/>
    </source>
</evidence>
<dbReference type="AlphaFoldDB" id="A0A8E2JRV7"/>
<evidence type="ECO:0000256" key="1">
    <source>
        <dbReference type="SAM" id="MobiDB-lite"/>
    </source>
</evidence>
<feature type="compositionally biased region" description="Polar residues" evidence="1">
    <location>
        <begin position="143"/>
        <end position="158"/>
    </location>
</feature>
<feature type="compositionally biased region" description="Basic and acidic residues" evidence="1">
    <location>
        <begin position="111"/>
        <end position="129"/>
    </location>
</feature>
<organism evidence="2 3">
    <name type="scientific">Glonium stellatum</name>
    <dbReference type="NCBI Taxonomy" id="574774"/>
    <lineage>
        <taxon>Eukaryota</taxon>
        <taxon>Fungi</taxon>
        <taxon>Dikarya</taxon>
        <taxon>Ascomycota</taxon>
        <taxon>Pezizomycotina</taxon>
        <taxon>Dothideomycetes</taxon>
        <taxon>Pleosporomycetidae</taxon>
        <taxon>Gloniales</taxon>
        <taxon>Gloniaceae</taxon>
        <taxon>Glonium</taxon>
    </lineage>
</organism>
<feature type="compositionally biased region" description="Low complexity" evidence="1">
    <location>
        <begin position="201"/>
        <end position="216"/>
    </location>
</feature>
<gene>
    <name evidence="2" type="ORF">AOQ84DRAFT_389576</name>
</gene>
<proteinExistence type="predicted"/>
<feature type="compositionally biased region" description="Basic and acidic residues" evidence="1">
    <location>
        <begin position="170"/>
        <end position="181"/>
    </location>
</feature>
<feature type="compositionally biased region" description="Pro residues" evidence="1">
    <location>
        <begin position="342"/>
        <end position="355"/>
    </location>
</feature>
<name>A0A8E2JRV7_9PEZI</name>
<reference evidence="2 3" key="1">
    <citation type="journal article" date="2016" name="Nat. Commun.">
        <title>Ectomycorrhizal ecology is imprinted in the genome of the dominant symbiotic fungus Cenococcum geophilum.</title>
        <authorList>
            <consortium name="DOE Joint Genome Institute"/>
            <person name="Peter M."/>
            <person name="Kohler A."/>
            <person name="Ohm R.A."/>
            <person name="Kuo A."/>
            <person name="Krutzmann J."/>
            <person name="Morin E."/>
            <person name="Arend M."/>
            <person name="Barry K.W."/>
            <person name="Binder M."/>
            <person name="Choi C."/>
            <person name="Clum A."/>
            <person name="Copeland A."/>
            <person name="Grisel N."/>
            <person name="Haridas S."/>
            <person name="Kipfer T."/>
            <person name="LaButti K."/>
            <person name="Lindquist E."/>
            <person name="Lipzen A."/>
            <person name="Maire R."/>
            <person name="Meier B."/>
            <person name="Mihaltcheva S."/>
            <person name="Molinier V."/>
            <person name="Murat C."/>
            <person name="Poggeler S."/>
            <person name="Quandt C.A."/>
            <person name="Sperisen C."/>
            <person name="Tritt A."/>
            <person name="Tisserant E."/>
            <person name="Crous P.W."/>
            <person name="Henrissat B."/>
            <person name="Nehls U."/>
            <person name="Egli S."/>
            <person name="Spatafora J.W."/>
            <person name="Grigoriev I.V."/>
            <person name="Martin F.M."/>
        </authorList>
    </citation>
    <scope>NUCLEOTIDE SEQUENCE [LARGE SCALE GENOMIC DNA]</scope>
    <source>
        <strain evidence="2 3">CBS 207.34</strain>
    </source>
</reference>
<feature type="region of interest" description="Disordered" evidence="1">
    <location>
        <begin position="1"/>
        <end position="395"/>
    </location>
</feature>
<feature type="compositionally biased region" description="Polar residues" evidence="1">
    <location>
        <begin position="314"/>
        <end position="330"/>
    </location>
</feature>
<feature type="compositionally biased region" description="Polar residues" evidence="1">
    <location>
        <begin position="10"/>
        <end position="26"/>
    </location>
</feature>
<dbReference type="Proteomes" id="UP000250140">
    <property type="component" value="Unassembled WGS sequence"/>
</dbReference>
<feature type="compositionally biased region" description="Polar residues" evidence="1">
    <location>
        <begin position="257"/>
        <end position="266"/>
    </location>
</feature>
<dbReference type="EMBL" id="KV749892">
    <property type="protein sequence ID" value="OCL07340.1"/>
    <property type="molecule type" value="Genomic_DNA"/>
</dbReference>